<dbReference type="Proteomes" id="UP000589716">
    <property type="component" value="Unassembled WGS sequence"/>
</dbReference>
<dbReference type="AlphaFoldDB" id="A0A853IRP0"/>
<evidence type="ECO:0000313" key="1">
    <source>
        <dbReference type="EMBL" id="NZA02902.1"/>
    </source>
</evidence>
<dbReference type="EMBL" id="JACCKX010000001">
    <property type="protein sequence ID" value="NZA02902.1"/>
    <property type="molecule type" value="Genomic_DNA"/>
</dbReference>
<dbReference type="SUPFAM" id="SSF50998">
    <property type="entry name" value="Quinoprotein alcohol dehydrogenase-like"/>
    <property type="match status" value="1"/>
</dbReference>
<keyword evidence="2" id="KW-1185">Reference proteome</keyword>
<proteinExistence type="predicted"/>
<evidence type="ECO:0000313" key="2">
    <source>
        <dbReference type="Proteomes" id="UP000589716"/>
    </source>
</evidence>
<protein>
    <recommendedName>
        <fullName evidence="3">PilC beta-propeller domain-containing protein</fullName>
    </recommendedName>
</protein>
<dbReference type="RefSeq" id="WP_180551182.1">
    <property type="nucleotide sequence ID" value="NZ_JACCKX010000001.1"/>
</dbReference>
<reference evidence="1 2" key="1">
    <citation type="submission" date="2020-07" db="EMBL/GenBank/DDBJ databases">
        <authorList>
            <person name="Maaloum M."/>
        </authorList>
    </citation>
    <scope>NUCLEOTIDE SEQUENCE [LARGE SCALE GENOMIC DNA]</scope>
    <source>
        <strain evidence="1 2">GCS-AN-3</strain>
    </source>
</reference>
<dbReference type="InterPro" id="IPR011047">
    <property type="entry name" value="Quinoprotein_ADH-like_sf"/>
</dbReference>
<sequence length="361" mass="38996">MYRDAASGKVYMYLTARRGGRLMYALDVTDPKAPKFLWKRSNTDTGFSELGQTWSAPAVGKVKGHSNPVLIFGAGYDPNQDDEATTAADTMGRGIFVLDAVTGAKVWEAGPGGNGDTCKGNPCHLENMKHAIPAEIAILNRDFDLEGYVDRLYAADTGGNVWRVDLEPDGTGAVSTWQVSKLAALGGSTTPRRKFFYPPDVAPGKDYDAVVMISGDREHPTVHDDATFGVQNRFYMIKDQFPGKDGSQGVPAVDNTDTARDDDVADLVRITIDATTAKSSPTYSGTLKGFFYTLPSDGEKGVNAPTAFGSTVYFGTNQPKAPDTYTCEAGLGTARSYHINYFTGDVKSFDFVGGGLPRRRW</sequence>
<accession>A0A853IRP0</accession>
<comment type="caution">
    <text evidence="1">The sequence shown here is derived from an EMBL/GenBank/DDBJ whole genome shotgun (WGS) entry which is preliminary data.</text>
</comment>
<evidence type="ECO:0008006" key="3">
    <source>
        <dbReference type="Google" id="ProtNLM"/>
    </source>
</evidence>
<organism evidence="1 2">
    <name type="scientific">Ottowia beijingensis</name>
    <dbReference type="NCBI Taxonomy" id="1207057"/>
    <lineage>
        <taxon>Bacteria</taxon>
        <taxon>Pseudomonadati</taxon>
        <taxon>Pseudomonadota</taxon>
        <taxon>Betaproteobacteria</taxon>
        <taxon>Burkholderiales</taxon>
        <taxon>Comamonadaceae</taxon>
        <taxon>Ottowia</taxon>
    </lineage>
</organism>
<gene>
    <name evidence="1" type="ORF">H0I39_16275</name>
</gene>
<name>A0A853IRP0_9BURK</name>